<gene>
    <name evidence="2" type="ORF">CC78DRAFT_540556</name>
</gene>
<comment type="caution">
    <text evidence="2">The sequence shown here is derived from an EMBL/GenBank/DDBJ whole genome shotgun (WGS) entry which is preliminary data.</text>
</comment>
<accession>A0A9P4N6Q2</accession>
<dbReference type="AlphaFoldDB" id="A0A9P4N6Q2"/>
<sequence length="250" mass="27436">MTSIPSFLPYLIIPGNNQALSDYSAAISYNQPSSAVVIKQISAFSETRQGDGALLSSMLSRNYEMPANRGTYKIKHEYQIYFPSNTLNPPFSAFPNNDPDFTRGAHADNVVLNPKKVVGYNTNTPLTNQESSARDKNSNSGDFKAQGMILRIQKMLEEYVPLSELNNCTKESNIQRELPKIPGVNSTTSQHKYSKEDLDAAAALLTMKSPLPPATTVLHVGSDMFPATGNRSINMTIIKLVAPGPHSRNK</sequence>
<dbReference type="EMBL" id="ML986585">
    <property type="protein sequence ID" value="KAF2268707.1"/>
    <property type="molecule type" value="Genomic_DNA"/>
</dbReference>
<feature type="region of interest" description="Disordered" evidence="1">
    <location>
        <begin position="123"/>
        <end position="142"/>
    </location>
</feature>
<proteinExistence type="predicted"/>
<dbReference type="Proteomes" id="UP000800093">
    <property type="component" value="Unassembled WGS sequence"/>
</dbReference>
<name>A0A9P4N6Q2_9PLEO</name>
<organism evidence="2 3">
    <name type="scientific">Lojkania enalia</name>
    <dbReference type="NCBI Taxonomy" id="147567"/>
    <lineage>
        <taxon>Eukaryota</taxon>
        <taxon>Fungi</taxon>
        <taxon>Dikarya</taxon>
        <taxon>Ascomycota</taxon>
        <taxon>Pezizomycotina</taxon>
        <taxon>Dothideomycetes</taxon>
        <taxon>Pleosporomycetidae</taxon>
        <taxon>Pleosporales</taxon>
        <taxon>Pleosporales incertae sedis</taxon>
        <taxon>Lojkania</taxon>
    </lineage>
</organism>
<evidence type="ECO:0000313" key="3">
    <source>
        <dbReference type="Proteomes" id="UP000800093"/>
    </source>
</evidence>
<evidence type="ECO:0000256" key="1">
    <source>
        <dbReference type="SAM" id="MobiDB-lite"/>
    </source>
</evidence>
<reference evidence="3" key="1">
    <citation type="journal article" date="2020" name="Stud. Mycol.">
        <title>101 Dothideomycetes genomes: A test case for predicting lifestyles and emergence of pathogens.</title>
        <authorList>
            <person name="Haridas S."/>
            <person name="Albert R."/>
            <person name="Binder M."/>
            <person name="Bloem J."/>
            <person name="LaButti K."/>
            <person name="Salamov A."/>
            <person name="Andreopoulos B."/>
            <person name="Baker S."/>
            <person name="Barry K."/>
            <person name="Bills G."/>
            <person name="Bluhm B."/>
            <person name="Cannon C."/>
            <person name="Castanera R."/>
            <person name="Culley D."/>
            <person name="Daum C."/>
            <person name="Ezra D."/>
            <person name="Gonzalez J."/>
            <person name="Henrissat B."/>
            <person name="Kuo A."/>
            <person name="Liang C."/>
            <person name="Lipzen A."/>
            <person name="Lutzoni F."/>
            <person name="Magnuson J."/>
            <person name="Mondo S."/>
            <person name="Nolan M."/>
            <person name="Ohm R."/>
            <person name="Pangilinan J."/>
            <person name="Park H.-J."/>
            <person name="Ramirez L."/>
            <person name="Alfaro M."/>
            <person name="Sun H."/>
            <person name="Tritt A."/>
            <person name="Yoshinaga Y."/>
            <person name="Zwiers L.-H."/>
            <person name="Turgeon B."/>
            <person name="Goodwin S."/>
            <person name="Spatafora J."/>
            <person name="Crous P."/>
            <person name="Grigoriev I."/>
        </authorList>
    </citation>
    <scope>NUCLEOTIDE SEQUENCE [LARGE SCALE GENOMIC DNA]</scope>
    <source>
        <strain evidence="3">CBS 304.66</strain>
    </source>
</reference>
<protein>
    <submittedName>
        <fullName evidence="2">Uncharacterized protein</fullName>
    </submittedName>
</protein>
<evidence type="ECO:0000313" key="2">
    <source>
        <dbReference type="EMBL" id="KAF2268707.1"/>
    </source>
</evidence>
<keyword evidence="3" id="KW-1185">Reference proteome</keyword>